<accession>N4WAE8</accession>
<dbReference type="EMBL" id="APML01000054">
    <property type="protein sequence ID" value="ENH96254.1"/>
    <property type="molecule type" value="Genomic_DNA"/>
</dbReference>
<feature type="domain" description="Polymerase beta nucleotidyltransferase" evidence="1">
    <location>
        <begin position="7"/>
        <end position="93"/>
    </location>
</feature>
<gene>
    <name evidence="2" type="ORF">J416_11777</name>
</gene>
<keyword evidence="3" id="KW-1185">Reference proteome</keyword>
<reference evidence="2 3" key="1">
    <citation type="submission" date="2013-03" db="EMBL/GenBank/DDBJ databases">
        <title>Draft genome sequence of Gracibacillus halophilus YIM-C55.5, a moderately halophilic and thermophilic organism from the Xiaochaidamu salt lake.</title>
        <authorList>
            <person name="Sugumar T."/>
            <person name="Polireddy D.R."/>
            <person name="Antony A."/>
            <person name="Madhava Y.R."/>
            <person name="Sivakumar N."/>
        </authorList>
    </citation>
    <scope>NUCLEOTIDE SEQUENCE [LARGE SCALE GENOMIC DNA]</scope>
    <source>
        <strain evidence="2 3">YIM-C55.5</strain>
    </source>
</reference>
<evidence type="ECO:0000313" key="3">
    <source>
        <dbReference type="Proteomes" id="UP000012283"/>
    </source>
</evidence>
<proteinExistence type="predicted"/>
<dbReference type="OrthoDB" id="9803106at2"/>
<dbReference type="PATRIC" id="fig|1308866.3.peg.2380"/>
<evidence type="ECO:0000259" key="1">
    <source>
        <dbReference type="Pfam" id="PF18765"/>
    </source>
</evidence>
<dbReference type="AlphaFoldDB" id="N4WAE8"/>
<dbReference type="STRING" id="1308866.J416_11777"/>
<keyword evidence="2" id="KW-0808">Transferase</keyword>
<dbReference type="Pfam" id="PF18765">
    <property type="entry name" value="Polbeta"/>
    <property type="match status" value="1"/>
</dbReference>
<name>N4WAE8_9BACI</name>
<dbReference type="CDD" id="cd05403">
    <property type="entry name" value="NT_KNTase_like"/>
    <property type="match status" value="1"/>
</dbReference>
<dbReference type="InterPro" id="IPR043519">
    <property type="entry name" value="NT_sf"/>
</dbReference>
<dbReference type="Proteomes" id="UP000012283">
    <property type="component" value="Unassembled WGS sequence"/>
</dbReference>
<dbReference type="eggNOG" id="COG1708">
    <property type="taxonomic scope" value="Bacteria"/>
</dbReference>
<dbReference type="InterPro" id="IPR041633">
    <property type="entry name" value="Polbeta"/>
</dbReference>
<dbReference type="GO" id="GO:0016740">
    <property type="term" value="F:transferase activity"/>
    <property type="evidence" value="ECO:0007669"/>
    <property type="project" value="UniProtKB-KW"/>
</dbReference>
<organism evidence="2 3">
    <name type="scientific">Gracilibacillus halophilus YIM-C55.5</name>
    <dbReference type="NCBI Taxonomy" id="1308866"/>
    <lineage>
        <taxon>Bacteria</taxon>
        <taxon>Bacillati</taxon>
        <taxon>Bacillota</taxon>
        <taxon>Bacilli</taxon>
        <taxon>Bacillales</taxon>
        <taxon>Bacillaceae</taxon>
        <taxon>Gracilibacillus</taxon>
    </lineage>
</organism>
<sequence>MMNDIYQQLIDRAKSYPEVQKVLLFGSRAYGDNDPRSDIDLAVIAPDITQSDWLKFSTDIENVDTLLKIDLIKWENASDELKNEIRACHRELYHMVT</sequence>
<evidence type="ECO:0000313" key="2">
    <source>
        <dbReference type="EMBL" id="ENH96254.1"/>
    </source>
</evidence>
<dbReference type="SUPFAM" id="SSF81301">
    <property type="entry name" value="Nucleotidyltransferase"/>
    <property type="match status" value="1"/>
</dbReference>
<protein>
    <submittedName>
        <fullName evidence="2">Nucleotidyltransferase domain-containing protein</fullName>
    </submittedName>
</protein>
<comment type="caution">
    <text evidence="2">The sequence shown here is derived from an EMBL/GenBank/DDBJ whole genome shotgun (WGS) entry which is preliminary data.</text>
</comment>
<dbReference type="Gene3D" id="3.30.460.10">
    <property type="entry name" value="Beta Polymerase, domain 2"/>
    <property type="match status" value="1"/>
</dbReference>